<evidence type="ECO:0000256" key="1">
    <source>
        <dbReference type="ARBA" id="ARBA00038494"/>
    </source>
</evidence>
<keyword evidence="5" id="KW-1185">Reference proteome</keyword>
<organism evidence="4 5">
    <name type="scientific">Pontibacter locisalis</name>
    <dbReference type="NCBI Taxonomy" id="1719035"/>
    <lineage>
        <taxon>Bacteria</taxon>
        <taxon>Pseudomonadati</taxon>
        <taxon>Bacteroidota</taxon>
        <taxon>Cytophagia</taxon>
        <taxon>Cytophagales</taxon>
        <taxon>Hymenobacteraceae</taxon>
        <taxon>Pontibacter</taxon>
    </lineage>
</organism>
<dbReference type="InterPro" id="IPR001173">
    <property type="entry name" value="Glyco_trans_2-like"/>
</dbReference>
<sequence>MEVKLSVCIITYNEERNIERCLKSVEGIADEIIVVDSLSTDRTKEICLAHGVRFIENPFKSMIDQKSFALKQANYKHVLALDADEALTEELRNSVLAVKNNWMADAYLMNRLTNYRGEWIRHSGWYPDRKLRLFDKTKAAWGGQNPHDRVIPEEGAKVQRLKGDMLHYFCYNVKQHLDQVNRYSEIFKDEMKAKGRKTSVLAIVVKPPFRFFRTYFLQAGFLDGFNGFFIAGLSAYTVFLKYSKLYLSYKDEEETSCSN</sequence>
<evidence type="ECO:0000256" key="2">
    <source>
        <dbReference type="SAM" id="Phobius"/>
    </source>
</evidence>
<dbReference type="SUPFAM" id="SSF53448">
    <property type="entry name" value="Nucleotide-diphospho-sugar transferases"/>
    <property type="match status" value="1"/>
</dbReference>
<keyword evidence="4" id="KW-0328">Glycosyltransferase</keyword>
<comment type="similarity">
    <text evidence="1">Belongs to the glycosyltransferase 2 family. WaaE/KdtX subfamily.</text>
</comment>
<evidence type="ECO:0000313" key="5">
    <source>
        <dbReference type="Proteomes" id="UP001597544"/>
    </source>
</evidence>
<accession>A0ABW5IHL1</accession>
<dbReference type="RefSeq" id="WP_377503340.1">
    <property type="nucleotide sequence ID" value="NZ_JBHULU010000004.1"/>
</dbReference>
<dbReference type="EC" id="2.4.-.-" evidence="4"/>
<keyword evidence="2" id="KW-1133">Transmembrane helix</keyword>
<reference evidence="5" key="1">
    <citation type="journal article" date="2019" name="Int. J. Syst. Evol. Microbiol.">
        <title>The Global Catalogue of Microorganisms (GCM) 10K type strain sequencing project: providing services to taxonomists for standard genome sequencing and annotation.</title>
        <authorList>
            <consortium name="The Broad Institute Genomics Platform"/>
            <consortium name="The Broad Institute Genome Sequencing Center for Infectious Disease"/>
            <person name="Wu L."/>
            <person name="Ma J."/>
        </authorList>
    </citation>
    <scope>NUCLEOTIDE SEQUENCE [LARGE SCALE GENOMIC DNA]</scope>
    <source>
        <strain evidence="5">KCTC 42498</strain>
    </source>
</reference>
<dbReference type="Gene3D" id="3.90.550.10">
    <property type="entry name" value="Spore Coat Polysaccharide Biosynthesis Protein SpsA, Chain A"/>
    <property type="match status" value="1"/>
</dbReference>
<dbReference type="CDD" id="cd02511">
    <property type="entry name" value="Beta4Glucosyltransferase"/>
    <property type="match status" value="1"/>
</dbReference>
<gene>
    <name evidence="4" type="ORF">ACFSRY_03315</name>
</gene>
<dbReference type="GO" id="GO:0016757">
    <property type="term" value="F:glycosyltransferase activity"/>
    <property type="evidence" value="ECO:0007669"/>
    <property type="project" value="UniProtKB-KW"/>
</dbReference>
<feature type="domain" description="Glycosyltransferase 2-like" evidence="3">
    <location>
        <begin position="6"/>
        <end position="146"/>
    </location>
</feature>
<feature type="transmembrane region" description="Helical" evidence="2">
    <location>
        <begin position="215"/>
        <end position="240"/>
    </location>
</feature>
<dbReference type="Pfam" id="PF00535">
    <property type="entry name" value="Glycos_transf_2"/>
    <property type="match status" value="1"/>
</dbReference>
<proteinExistence type="inferred from homology"/>
<name>A0ABW5IHL1_9BACT</name>
<dbReference type="EMBL" id="JBHULU010000004">
    <property type="protein sequence ID" value="MFD2512880.1"/>
    <property type="molecule type" value="Genomic_DNA"/>
</dbReference>
<dbReference type="Proteomes" id="UP001597544">
    <property type="component" value="Unassembled WGS sequence"/>
</dbReference>
<keyword evidence="2" id="KW-0812">Transmembrane</keyword>
<evidence type="ECO:0000313" key="4">
    <source>
        <dbReference type="EMBL" id="MFD2512880.1"/>
    </source>
</evidence>
<dbReference type="PANTHER" id="PTHR43630">
    <property type="entry name" value="POLY-BETA-1,6-N-ACETYL-D-GLUCOSAMINE SYNTHASE"/>
    <property type="match status" value="1"/>
</dbReference>
<dbReference type="PANTHER" id="PTHR43630:SF2">
    <property type="entry name" value="GLYCOSYLTRANSFERASE"/>
    <property type="match status" value="1"/>
</dbReference>
<protein>
    <submittedName>
        <fullName evidence="4">Glycosyltransferase family 2 protein</fullName>
        <ecNumber evidence="4">2.4.-.-</ecNumber>
    </submittedName>
</protein>
<comment type="caution">
    <text evidence="4">The sequence shown here is derived from an EMBL/GenBank/DDBJ whole genome shotgun (WGS) entry which is preliminary data.</text>
</comment>
<keyword evidence="2" id="KW-0472">Membrane</keyword>
<keyword evidence="4" id="KW-0808">Transferase</keyword>
<evidence type="ECO:0000259" key="3">
    <source>
        <dbReference type="Pfam" id="PF00535"/>
    </source>
</evidence>
<dbReference type="InterPro" id="IPR029044">
    <property type="entry name" value="Nucleotide-diphossugar_trans"/>
</dbReference>